<keyword evidence="4" id="KW-1185">Reference proteome</keyword>
<evidence type="ECO:0000313" key="3">
    <source>
        <dbReference type="EMBL" id="KAL0581203.1"/>
    </source>
</evidence>
<name>A0ABR3G086_9AGAR</name>
<dbReference type="InterPro" id="IPR018870">
    <property type="entry name" value="Tti2"/>
</dbReference>
<feature type="compositionally biased region" description="Polar residues" evidence="2">
    <location>
        <begin position="124"/>
        <end position="136"/>
    </location>
</feature>
<dbReference type="Pfam" id="PF10521">
    <property type="entry name" value="Tti2"/>
    <property type="match status" value="1"/>
</dbReference>
<dbReference type="Proteomes" id="UP001465976">
    <property type="component" value="Unassembled WGS sequence"/>
</dbReference>
<reference evidence="3 4" key="1">
    <citation type="submission" date="2024-02" db="EMBL/GenBank/DDBJ databases">
        <title>A draft genome for the cacao thread blight pathogen Marasmius crinis-equi.</title>
        <authorList>
            <person name="Cohen S.P."/>
            <person name="Baruah I.K."/>
            <person name="Amoako-Attah I."/>
            <person name="Bukari Y."/>
            <person name="Meinhardt L.W."/>
            <person name="Bailey B.A."/>
        </authorList>
    </citation>
    <scope>NUCLEOTIDE SEQUENCE [LARGE SCALE GENOMIC DNA]</scope>
    <source>
        <strain evidence="3 4">GH-76</strain>
    </source>
</reference>
<evidence type="ECO:0000256" key="2">
    <source>
        <dbReference type="SAM" id="MobiDB-lite"/>
    </source>
</evidence>
<evidence type="ECO:0000256" key="1">
    <source>
        <dbReference type="ARBA" id="ARBA00034736"/>
    </source>
</evidence>
<gene>
    <name evidence="3" type="ORF">V5O48_000791</name>
</gene>
<dbReference type="EMBL" id="JBAHYK010000014">
    <property type="protein sequence ID" value="KAL0581203.1"/>
    <property type="molecule type" value="Genomic_DNA"/>
</dbReference>
<accession>A0ABR3G086</accession>
<sequence>MSDDSSAAYSPGQFSLALKIPVEYSSHREDDIDASTIARLNAWKEDATRVLEELKAIAQQRKSTRFSTIEQAEIISVTAPFEDQSNVWTNERLKEIASEILQEVSEPNVAVLTEVFSQHIKPMFQTNPHPSLNMSTGRKLPRPAGGPMASQDFYESQTWKDNPAAPALVSWCVRHIKV</sequence>
<organism evidence="3 4">
    <name type="scientific">Marasmius crinis-equi</name>
    <dbReference type="NCBI Taxonomy" id="585013"/>
    <lineage>
        <taxon>Eukaryota</taxon>
        <taxon>Fungi</taxon>
        <taxon>Dikarya</taxon>
        <taxon>Basidiomycota</taxon>
        <taxon>Agaricomycotina</taxon>
        <taxon>Agaricomycetes</taxon>
        <taxon>Agaricomycetidae</taxon>
        <taxon>Agaricales</taxon>
        <taxon>Marasmiineae</taxon>
        <taxon>Marasmiaceae</taxon>
        <taxon>Marasmius</taxon>
    </lineage>
</organism>
<comment type="similarity">
    <text evidence="1">Belongs to the TTI2 family.</text>
</comment>
<evidence type="ECO:0000313" key="4">
    <source>
        <dbReference type="Proteomes" id="UP001465976"/>
    </source>
</evidence>
<proteinExistence type="inferred from homology"/>
<protein>
    <submittedName>
        <fullName evidence="3">Uncharacterized protein</fullName>
    </submittedName>
</protein>
<comment type="caution">
    <text evidence="3">The sequence shown here is derived from an EMBL/GenBank/DDBJ whole genome shotgun (WGS) entry which is preliminary data.</text>
</comment>
<feature type="region of interest" description="Disordered" evidence="2">
    <location>
        <begin position="124"/>
        <end position="150"/>
    </location>
</feature>